<feature type="domain" description="Fumarylacetoacetase-like C-terminal" evidence="1">
    <location>
        <begin position="80"/>
        <end position="332"/>
    </location>
</feature>
<dbReference type="InterPro" id="IPR036663">
    <property type="entry name" value="Fumarylacetoacetase_C_sf"/>
</dbReference>
<evidence type="ECO:0000313" key="4">
    <source>
        <dbReference type="Proteomes" id="UP000566663"/>
    </source>
</evidence>
<name>A0A7W8HZF8_9CAUL</name>
<dbReference type="InterPro" id="IPR011234">
    <property type="entry name" value="Fumarylacetoacetase-like_C"/>
</dbReference>
<dbReference type="Pfam" id="PF01557">
    <property type="entry name" value="FAA_hydrolase"/>
    <property type="match status" value="1"/>
</dbReference>
<dbReference type="PANTHER" id="PTHR43211:SF1">
    <property type="entry name" value="BLL6422 PROTEIN"/>
    <property type="match status" value="1"/>
</dbReference>
<evidence type="ECO:0000259" key="1">
    <source>
        <dbReference type="Pfam" id="PF01557"/>
    </source>
</evidence>
<gene>
    <name evidence="3" type="ORF">HNQ67_002222</name>
</gene>
<protein>
    <submittedName>
        <fullName evidence="3">Fumarylacetoacetate (FAA) hydrolase</fullName>
        <ecNumber evidence="3">3.7.1.2</ecNumber>
    </submittedName>
</protein>
<accession>A0A7W8HZF8</accession>
<keyword evidence="4" id="KW-1185">Reference proteome</keyword>
<keyword evidence="3" id="KW-0378">Hydrolase</keyword>
<evidence type="ECO:0000313" key="3">
    <source>
        <dbReference type="EMBL" id="MBB5292698.1"/>
    </source>
</evidence>
<dbReference type="Gene3D" id="3.90.850.10">
    <property type="entry name" value="Fumarylacetoacetase-like, C-terminal domain"/>
    <property type="match status" value="1"/>
</dbReference>
<dbReference type="InterPro" id="IPR041072">
    <property type="entry name" value="FAA_hydro_N"/>
</dbReference>
<organism evidence="3 4">
    <name type="scientific">Brevundimonas basaltis</name>
    <dbReference type="NCBI Taxonomy" id="472166"/>
    <lineage>
        <taxon>Bacteria</taxon>
        <taxon>Pseudomonadati</taxon>
        <taxon>Pseudomonadota</taxon>
        <taxon>Alphaproteobacteria</taxon>
        <taxon>Caulobacterales</taxon>
        <taxon>Caulobacteraceae</taxon>
        <taxon>Brevundimonas</taxon>
    </lineage>
</organism>
<dbReference type="EMBL" id="JACHFZ010000004">
    <property type="protein sequence ID" value="MBB5292698.1"/>
    <property type="molecule type" value="Genomic_DNA"/>
</dbReference>
<dbReference type="EC" id="3.7.1.2" evidence="3"/>
<feature type="domain" description="Fumarylacetoacetase N-terminal" evidence="2">
    <location>
        <begin position="1"/>
        <end position="76"/>
    </location>
</feature>
<dbReference type="RefSeq" id="WP_183255299.1">
    <property type="nucleotide sequence ID" value="NZ_BAAAFF010000001.1"/>
</dbReference>
<proteinExistence type="predicted"/>
<reference evidence="3 4" key="1">
    <citation type="submission" date="2020-08" db="EMBL/GenBank/DDBJ databases">
        <title>Genomic Encyclopedia of Type Strains, Phase IV (KMG-IV): sequencing the most valuable type-strain genomes for metagenomic binning, comparative biology and taxonomic classification.</title>
        <authorList>
            <person name="Goeker M."/>
        </authorList>
    </citation>
    <scope>NUCLEOTIDE SEQUENCE [LARGE SCALE GENOMIC DNA]</scope>
    <source>
        <strain evidence="3 4">DSM 25335</strain>
    </source>
</reference>
<sequence length="335" mass="35902">MKLASLKHGRDGRLVLVSNDLAWFTDAFLIAPTLQAALDDWERVEPDLRALAESLEHGGVPRGRFHEREAASPLPRAYQWADGSAYVNHVELVRKARGAEMPASFWTDPLMYQGGSDGFLAPRDPIPLADESWGCDLEAEVVVVTGDVPQGVSREEALTHIRLVGLVNDVSLRNLIPAELGKGFGFVQSKPASALSPVFVTPDALGDRWADGKLKGELTVQLNGADFGKADAGTDMTFDFGTLIAHLAKTRTLCAGTIIGSGTVSNRDADGGPGKPVSEGGLGYSCIAEVRTVETILHGKAETEFLKHGDTVRIEMLDDQHHSIFGAIEQTVAPA</sequence>
<dbReference type="Proteomes" id="UP000566663">
    <property type="component" value="Unassembled WGS sequence"/>
</dbReference>
<comment type="caution">
    <text evidence="3">The sequence shown here is derived from an EMBL/GenBank/DDBJ whole genome shotgun (WGS) entry which is preliminary data.</text>
</comment>
<dbReference type="AlphaFoldDB" id="A0A7W8HZF8"/>
<dbReference type="PANTHER" id="PTHR43211">
    <property type="entry name" value="FUMARYLACETOACETATE HYDROLASE"/>
    <property type="match status" value="1"/>
</dbReference>
<evidence type="ECO:0000259" key="2">
    <source>
        <dbReference type="Pfam" id="PF18288"/>
    </source>
</evidence>
<dbReference type="GO" id="GO:0004334">
    <property type="term" value="F:fumarylacetoacetase activity"/>
    <property type="evidence" value="ECO:0007669"/>
    <property type="project" value="UniProtKB-EC"/>
</dbReference>
<dbReference type="SUPFAM" id="SSF56529">
    <property type="entry name" value="FAH"/>
    <property type="match status" value="1"/>
</dbReference>
<dbReference type="Pfam" id="PF18288">
    <property type="entry name" value="FAA_hydro_N_2"/>
    <property type="match status" value="1"/>
</dbReference>